<proteinExistence type="predicted"/>
<name>A0A6J7PYK8_9ZZZZ</name>
<dbReference type="EMBL" id="CAFBPF010000071">
    <property type="protein sequence ID" value="CAB5010428.1"/>
    <property type="molecule type" value="Genomic_DNA"/>
</dbReference>
<gene>
    <name evidence="1" type="ORF">UFOPK4071_00691</name>
</gene>
<reference evidence="1" key="1">
    <citation type="submission" date="2020-05" db="EMBL/GenBank/DDBJ databases">
        <authorList>
            <person name="Chiriac C."/>
            <person name="Salcher M."/>
            <person name="Ghai R."/>
            <person name="Kavagutti S V."/>
        </authorList>
    </citation>
    <scope>NUCLEOTIDE SEQUENCE</scope>
</reference>
<sequence>MRNALQALRLALTIHTVGIRLTLETHQRSSAGWAEFRETPGQRSGVALGEYGADNLGDYVAGLADYHGIAGPYISSRDVVFVMECCYGNS</sequence>
<organism evidence="1">
    <name type="scientific">freshwater metagenome</name>
    <dbReference type="NCBI Taxonomy" id="449393"/>
    <lineage>
        <taxon>unclassified sequences</taxon>
        <taxon>metagenomes</taxon>
        <taxon>ecological metagenomes</taxon>
    </lineage>
</organism>
<protein>
    <submittedName>
        <fullName evidence="1">Unannotated protein</fullName>
    </submittedName>
</protein>
<accession>A0A6J7PYK8</accession>
<dbReference type="AlphaFoldDB" id="A0A6J7PYK8"/>
<evidence type="ECO:0000313" key="1">
    <source>
        <dbReference type="EMBL" id="CAB5010428.1"/>
    </source>
</evidence>